<feature type="transmembrane region" description="Helical" evidence="10">
    <location>
        <begin position="180"/>
        <end position="199"/>
    </location>
</feature>
<dbReference type="InterPro" id="IPR001807">
    <property type="entry name" value="ClC"/>
</dbReference>
<accession>A0A2S0RGB5</accession>
<dbReference type="GO" id="GO:0005254">
    <property type="term" value="F:chloride channel activity"/>
    <property type="evidence" value="ECO:0007669"/>
    <property type="project" value="UniProtKB-KW"/>
</dbReference>
<gene>
    <name evidence="11" type="ORF">HYN48_08640</name>
</gene>
<dbReference type="PANTHER" id="PTHR43427:SF6">
    <property type="entry name" value="CHLORIDE CHANNEL PROTEIN CLC-E"/>
    <property type="match status" value="1"/>
</dbReference>
<feature type="transmembrane region" description="Helical" evidence="10">
    <location>
        <begin position="323"/>
        <end position="342"/>
    </location>
</feature>
<evidence type="ECO:0000256" key="6">
    <source>
        <dbReference type="ARBA" id="ARBA00023136"/>
    </source>
</evidence>
<feature type="transmembrane region" description="Helical" evidence="10">
    <location>
        <begin position="375"/>
        <end position="398"/>
    </location>
</feature>
<evidence type="ECO:0000256" key="2">
    <source>
        <dbReference type="ARBA" id="ARBA00022448"/>
    </source>
</evidence>
<dbReference type="EMBL" id="CP028811">
    <property type="protein sequence ID" value="AWA30141.1"/>
    <property type="molecule type" value="Genomic_DNA"/>
</dbReference>
<keyword evidence="12" id="KW-1185">Reference proteome</keyword>
<dbReference type="SUPFAM" id="SSF81340">
    <property type="entry name" value="Clc chloride channel"/>
    <property type="match status" value="1"/>
</dbReference>
<evidence type="ECO:0000256" key="4">
    <source>
        <dbReference type="ARBA" id="ARBA00022989"/>
    </source>
</evidence>
<feature type="transmembrane region" description="Helical" evidence="10">
    <location>
        <begin position="220"/>
        <end position="242"/>
    </location>
</feature>
<keyword evidence="2" id="KW-0813">Transport</keyword>
<evidence type="ECO:0000313" key="12">
    <source>
        <dbReference type="Proteomes" id="UP000244193"/>
    </source>
</evidence>
<dbReference type="CDD" id="cd00400">
    <property type="entry name" value="Voltage_gated_ClC"/>
    <property type="match status" value="1"/>
</dbReference>
<dbReference type="PRINTS" id="PR00762">
    <property type="entry name" value="CLCHANNEL"/>
</dbReference>
<evidence type="ECO:0000256" key="1">
    <source>
        <dbReference type="ARBA" id="ARBA00004141"/>
    </source>
</evidence>
<evidence type="ECO:0000256" key="7">
    <source>
        <dbReference type="ARBA" id="ARBA00023173"/>
    </source>
</evidence>
<evidence type="ECO:0000256" key="5">
    <source>
        <dbReference type="ARBA" id="ARBA00023065"/>
    </source>
</evidence>
<evidence type="ECO:0000256" key="10">
    <source>
        <dbReference type="SAM" id="Phobius"/>
    </source>
</evidence>
<sequence length="417" mass="45463">MKHQSKSLFILSLLAAAAAIGLLSTILALTLKEMTAAYETLLFGKVKTWPIVFFIFPFAGLSAIHWLRKKVFKNKPNKGIAEVFETVSHKREWLPAYKIPSHAINGFLTVVSGGSTGIEVSTVVAAATIGSTARKKFSRFRKYKSTLINCGVAAGITALFGNPIAGFFFCYEVISRKWNWLRLSAVLVALAVSTALINLADFAPLFTIRLHGWHYHALPWFVLLGVIAGCHSVYLTRCVLFFKERYSRLSSDRHRIVLTSFTLGVLMLLLPQLYGEGYHAVAESMQQAQTLILTPGLFLTCVAIVLLKPIATSATLASGGDGGVFAPGMFIGAFLGLLVALLHNTFFSAQVIPLNFMILGMGAMLSASIHAPFTAVFLTCGLTGDYTLLVPALLVCFVSKLTAKSLYPFTVYTYQKV</sequence>
<dbReference type="PANTHER" id="PTHR43427">
    <property type="entry name" value="CHLORIDE CHANNEL PROTEIN CLC-E"/>
    <property type="match status" value="1"/>
</dbReference>
<protein>
    <submittedName>
        <fullName evidence="11">Chloride channel protein</fullName>
    </submittedName>
</protein>
<dbReference type="InterPro" id="IPR014743">
    <property type="entry name" value="Cl-channel_core"/>
</dbReference>
<evidence type="ECO:0000256" key="9">
    <source>
        <dbReference type="ARBA" id="ARBA00023303"/>
    </source>
</evidence>
<dbReference type="OrthoDB" id="9812438at2"/>
<keyword evidence="9" id="KW-0407">Ion channel</keyword>
<dbReference type="InterPro" id="IPR050368">
    <property type="entry name" value="ClC-type_chloride_channel"/>
</dbReference>
<dbReference type="Pfam" id="PF00654">
    <property type="entry name" value="Voltage_CLC"/>
    <property type="match status" value="1"/>
</dbReference>
<keyword evidence="5" id="KW-0406">Ion transport</keyword>
<feature type="transmembrane region" description="Helical" evidence="10">
    <location>
        <begin position="351"/>
        <end position="369"/>
    </location>
</feature>
<keyword evidence="3 10" id="KW-0812">Transmembrane</keyword>
<feature type="transmembrane region" description="Helical" evidence="10">
    <location>
        <begin position="146"/>
        <end position="174"/>
    </location>
</feature>
<feature type="transmembrane region" description="Helical" evidence="10">
    <location>
        <begin position="254"/>
        <end position="270"/>
    </location>
</feature>
<evidence type="ECO:0000313" key="11">
    <source>
        <dbReference type="EMBL" id="AWA30141.1"/>
    </source>
</evidence>
<keyword evidence="7" id="KW-0869">Chloride channel</keyword>
<feature type="transmembrane region" description="Helical" evidence="10">
    <location>
        <begin position="291"/>
        <end position="311"/>
    </location>
</feature>
<dbReference type="Proteomes" id="UP000244193">
    <property type="component" value="Chromosome"/>
</dbReference>
<keyword evidence="4 10" id="KW-1133">Transmembrane helix</keyword>
<dbReference type="RefSeq" id="WP_108370723.1">
    <property type="nucleotide sequence ID" value="NZ_CP028811.1"/>
</dbReference>
<evidence type="ECO:0000256" key="8">
    <source>
        <dbReference type="ARBA" id="ARBA00023214"/>
    </source>
</evidence>
<keyword evidence="6 10" id="KW-0472">Membrane</keyword>
<dbReference type="AlphaFoldDB" id="A0A2S0RGB5"/>
<dbReference type="GO" id="GO:0034707">
    <property type="term" value="C:chloride channel complex"/>
    <property type="evidence" value="ECO:0007669"/>
    <property type="project" value="UniProtKB-KW"/>
</dbReference>
<keyword evidence="8" id="KW-0868">Chloride</keyword>
<evidence type="ECO:0000256" key="3">
    <source>
        <dbReference type="ARBA" id="ARBA00022692"/>
    </source>
</evidence>
<reference evidence="11 12" key="1">
    <citation type="submission" date="2018-04" db="EMBL/GenBank/DDBJ databases">
        <title>Genome sequencing of Flavobacterium sp. HYN0048.</title>
        <authorList>
            <person name="Yi H."/>
            <person name="Baek C."/>
        </authorList>
    </citation>
    <scope>NUCLEOTIDE SEQUENCE [LARGE SCALE GENOMIC DNA]</scope>
    <source>
        <strain evidence="11 12">HYN0048</strain>
    </source>
</reference>
<organism evidence="11 12">
    <name type="scientific">Flavobacterium magnum</name>
    <dbReference type="NCBI Taxonomy" id="2162713"/>
    <lineage>
        <taxon>Bacteria</taxon>
        <taxon>Pseudomonadati</taxon>
        <taxon>Bacteroidota</taxon>
        <taxon>Flavobacteriia</taxon>
        <taxon>Flavobacteriales</taxon>
        <taxon>Flavobacteriaceae</taxon>
        <taxon>Flavobacterium</taxon>
    </lineage>
</organism>
<comment type="subcellular location">
    <subcellularLocation>
        <location evidence="1">Membrane</location>
        <topology evidence="1">Multi-pass membrane protein</topology>
    </subcellularLocation>
</comment>
<name>A0A2S0RGB5_9FLAO</name>
<dbReference type="KEGG" id="fmg:HYN48_08640"/>
<feature type="transmembrane region" description="Helical" evidence="10">
    <location>
        <begin position="48"/>
        <end position="67"/>
    </location>
</feature>
<dbReference type="Gene3D" id="1.10.3080.10">
    <property type="entry name" value="Clc chloride channel"/>
    <property type="match status" value="1"/>
</dbReference>
<proteinExistence type="predicted"/>